<dbReference type="GO" id="GO:0031047">
    <property type="term" value="P:regulatory ncRNA-mediated gene silencing"/>
    <property type="evidence" value="ECO:0007669"/>
    <property type="project" value="UniProtKB-ARBA"/>
</dbReference>
<dbReference type="EMBL" id="JAHYIQ010000008">
    <property type="protein sequence ID" value="KAK1129816.1"/>
    <property type="molecule type" value="Genomic_DNA"/>
</dbReference>
<evidence type="ECO:0000256" key="3">
    <source>
        <dbReference type="ARBA" id="ARBA00022801"/>
    </source>
</evidence>
<feature type="region of interest" description="Disordered" evidence="8">
    <location>
        <begin position="43"/>
        <end position="71"/>
    </location>
</feature>
<dbReference type="EC" id="3.6.4.13" evidence="1"/>
<evidence type="ECO:0000256" key="4">
    <source>
        <dbReference type="ARBA" id="ARBA00022806"/>
    </source>
</evidence>
<sequence length="1253" mass="139297">MLPWKQFIRNYFRKFTCQFDPPDLPASLKITIIFYSQFNRDRDHSRGHRGGGGRGSNRGGSDNIRGSSINRFSVRGRGTINNIRGIIKNKQPGGALRKINWDVRSLEPLHKDFYIEHPTVRNRSKEEVCQFRENAEITIKGDNIPNPIQYFEEGNFPPYVLDEIRKQGYSQPTAIQAQGWPIALSGRDLVAIAQTGSGKTLGYVLPAIVHIIHQPRLVNGDGPIALILAPTRELAQQIQEVANCFGEAAGVRNTCIFGGAPKGPQAHDLERGVEICIATPGRLIDFLERGTTNLRRCTYLVLDEADRMLDMGFEPQIRKIIEQIRPDRQVLMWSATWPKEVRALAEDFLTDYMHLNIGSLTLSANHNIIQIVDVCQEFEKDVKLYRLLQEIGNEKENKTIIFVETKRKVDDITRNIRRDGWQALSIHGDKNQQERDHVLQEFKSGRAPILVATDVAARGLDVDDVKYVINFDYPSSSEDYIHRIGRTGRRRQTGTAYAFFTSHNMKHAGDLIEVLREAGQNINPRLTEMAELAKSGSYGSRSGKRFMSNDRSNGRRGNTDTRGRGGSVRGRGGVSGRGGSSYQSTSNSYSSSDYNSYSNMKQSNSTNQNTGYGYTQRTYGQSNLAQSYGGGDNYGSTYQAYRDRERNDRRGGARGGGRFNGRDGSGGGGRFGSNSSRDSSFGNNNFKNRQPGERLRKPRWDMSALLPFRKDFYQPHPNVTTRNSHVVESYRSDKEITVKGTNVPGPNIYFEEGGFPDYVLNEIHRQGFGEPTAIQAQGWPIALSGRDMVGIAQTGSGKTLAYILPAIVHINHQPRLNRNDGPIALILAPTRELAQQIQQVASDFGISSQVRNTCIFGGAPKGPQARDLERGVEICIATPGRLIDFLERGTTNLRRCTYLVLDEADRMLDMGFEPQIRKIVEQIRPDRQTLMWSATWPKEVRNLAEEFLTDYIQINIGSLQLAANHNILQIVDVCEEFEKEGKLMKLLEEISNEPENKTIIFVETKRKVDDITRAINRYGWQAIGIHGDKSQQERDYVLNQFRNSRSAILVATDVAARGLDVEDVKFVINLDYPSNSEDYVHRIGRTGRSQRTGTAYAFFTPNNAHKASDLIQVLEEAKQVVNPKLYELSRNPGIYKRGRYGGRSGGGGGRGSGGRGGNSRGSRGGRDGDRSGRFDRSNNSGGDRGNKWNGNNSSMSSNKNCMGGGNYNSKAFSQNTYGGGSGGGSSGYSQNGGYGGSGGGGGGSSNYRQQNGY</sequence>
<keyword evidence="5" id="KW-0067">ATP-binding</keyword>
<keyword evidence="13" id="KW-1185">Reference proteome</keyword>
<evidence type="ECO:0000256" key="1">
    <source>
        <dbReference type="ARBA" id="ARBA00012552"/>
    </source>
</evidence>
<feature type="compositionally biased region" description="Low complexity" evidence="8">
    <location>
        <begin position="1187"/>
        <end position="1201"/>
    </location>
</feature>
<dbReference type="SMART" id="SM00487">
    <property type="entry name" value="DEXDc"/>
    <property type="match status" value="2"/>
</dbReference>
<dbReference type="CDD" id="cd18787">
    <property type="entry name" value="SF2_C_DEAD"/>
    <property type="match status" value="2"/>
</dbReference>
<evidence type="ECO:0000256" key="6">
    <source>
        <dbReference type="ARBA" id="ARBA00047984"/>
    </source>
</evidence>
<dbReference type="InterPro" id="IPR014014">
    <property type="entry name" value="RNA_helicase_DEAD_Q_motif"/>
</dbReference>
<feature type="compositionally biased region" description="Low complexity" evidence="8">
    <location>
        <begin position="59"/>
        <end position="71"/>
    </location>
</feature>
<feature type="domain" description="Helicase ATP-binding" evidence="9">
    <location>
        <begin position="180"/>
        <end position="355"/>
    </location>
</feature>
<proteinExistence type="predicted"/>
<dbReference type="Pfam" id="PF00271">
    <property type="entry name" value="Helicase_C"/>
    <property type="match status" value="2"/>
</dbReference>
<dbReference type="FunFam" id="3.40.50.300:FF:000008">
    <property type="entry name" value="ATP-dependent RNA helicase RhlB"/>
    <property type="match status" value="2"/>
</dbReference>
<evidence type="ECO:0000256" key="2">
    <source>
        <dbReference type="ARBA" id="ARBA00022741"/>
    </source>
</evidence>
<dbReference type="PROSITE" id="PS51192">
    <property type="entry name" value="HELICASE_ATP_BIND_1"/>
    <property type="match status" value="2"/>
</dbReference>
<evidence type="ECO:0000256" key="5">
    <source>
        <dbReference type="ARBA" id="ARBA00022840"/>
    </source>
</evidence>
<feature type="compositionally biased region" description="Low complexity" evidence="8">
    <location>
        <begin position="672"/>
        <end position="686"/>
    </location>
</feature>
<feature type="domain" description="Helicase C-terminal" evidence="10">
    <location>
        <begin position="982"/>
        <end position="1129"/>
    </location>
</feature>
<keyword evidence="2" id="KW-0547">Nucleotide-binding</keyword>
<dbReference type="Pfam" id="PF00270">
    <property type="entry name" value="DEAD"/>
    <property type="match status" value="2"/>
</dbReference>
<dbReference type="InterPro" id="IPR014001">
    <property type="entry name" value="Helicase_ATP-bd"/>
</dbReference>
<name>A0AA40G2F4_9HYME</name>
<protein>
    <recommendedName>
        <fullName evidence="1">RNA helicase</fullName>
        <ecNumber evidence="1">3.6.4.13</ecNumber>
    </recommendedName>
</protein>
<feature type="short sequence motif" description="Q motif" evidence="7">
    <location>
        <begin position="748"/>
        <end position="776"/>
    </location>
</feature>
<feature type="domain" description="DEAD-box RNA helicase Q" evidence="11">
    <location>
        <begin position="149"/>
        <end position="177"/>
    </location>
</feature>
<dbReference type="GO" id="GO:0003676">
    <property type="term" value="F:nucleic acid binding"/>
    <property type="evidence" value="ECO:0007669"/>
    <property type="project" value="InterPro"/>
</dbReference>
<evidence type="ECO:0000256" key="7">
    <source>
        <dbReference type="PROSITE-ProRule" id="PRU00552"/>
    </source>
</evidence>
<evidence type="ECO:0000259" key="11">
    <source>
        <dbReference type="PROSITE" id="PS51195"/>
    </source>
</evidence>
<reference evidence="12" key="1">
    <citation type="submission" date="2021-10" db="EMBL/GenBank/DDBJ databases">
        <title>Melipona bicolor Genome sequencing and assembly.</title>
        <authorList>
            <person name="Araujo N.S."/>
            <person name="Arias M.C."/>
        </authorList>
    </citation>
    <scope>NUCLEOTIDE SEQUENCE</scope>
    <source>
        <strain evidence="12">USP_2M_L1-L4_2017</strain>
        <tissue evidence="12">Whole body</tissue>
    </source>
</reference>
<evidence type="ECO:0000313" key="13">
    <source>
        <dbReference type="Proteomes" id="UP001177670"/>
    </source>
</evidence>
<dbReference type="GO" id="GO:0016787">
    <property type="term" value="F:hydrolase activity"/>
    <property type="evidence" value="ECO:0007669"/>
    <property type="project" value="UniProtKB-KW"/>
</dbReference>
<feature type="region of interest" description="Disordered" evidence="8">
    <location>
        <begin position="644"/>
        <end position="698"/>
    </location>
</feature>
<feature type="compositionally biased region" description="Gly residues" evidence="8">
    <location>
        <begin position="653"/>
        <end position="671"/>
    </location>
</feature>
<evidence type="ECO:0000259" key="9">
    <source>
        <dbReference type="PROSITE" id="PS51192"/>
    </source>
</evidence>
<dbReference type="InterPro" id="IPR027417">
    <property type="entry name" value="P-loop_NTPase"/>
</dbReference>
<dbReference type="PROSITE" id="PS51194">
    <property type="entry name" value="HELICASE_CTER"/>
    <property type="match status" value="2"/>
</dbReference>
<feature type="region of interest" description="Disordered" evidence="8">
    <location>
        <begin position="533"/>
        <end position="616"/>
    </location>
</feature>
<feature type="domain" description="DEAD-box RNA helicase Q" evidence="11">
    <location>
        <begin position="748"/>
        <end position="776"/>
    </location>
</feature>
<dbReference type="FunFam" id="3.40.50.300:FF:000079">
    <property type="entry name" value="probable ATP-dependent RNA helicase DDX17"/>
    <property type="match status" value="2"/>
</dbReference>
<dbReference type="InterPro" id="IPR000629">
    <property type="entry name" value="RNA-helicase_DEAD-box_CS"/>
</dbReference>
<dbReference type="SUPFAM" id="SSF52540">
    <property type="entry name" value="P-loop containing nucleoside triphosphate hydrolases"/>
    <property type="match status" value="2"/>
</dbReference>
<dbReference type="PANTHER" id="PTHR47958">
    <property type="entry name" value="ATP-DEPENDENT RNA HELICASE DBP3"/>
    <property type="match status" value="1"/>
</dbReference>
<feature type="compositionally biased region" description="Gly residues" evidence="8">
    <location>
        <begin position="564"/>
        <end position="579"/>
    </location>
</feature>
<dbReference type="PROSITE" id="PS51195">
    <property type="entry name" value="Q_MOTIF"/>
    <property type="match status" value="2"/>
</dbReference>
<keyword evidence="3" id="KW-0378">Hydrolase</keyword>
<feature type="compositionally biased region" description="Polar residues" evidence="8">
    <location>
        <begin position="600"/>
        <end position="616"/>
    </location>
</feature>
<dbReference type="InterPro" id="IPR001650">
    <property type="entry name" value="Helicase_C-like"/>
</dbReference>
<feature type="compositionally biased region" description="Basic and acidic residues" evidence="8">
    <location>
        <begin position="1164"/>
        <end position="1176"/>
    </location>
</feature>
<dbReference type="InterPro" id="IPR011545">
    <property type="entry name" value="DEAD/DEAH_box_helicase_dom"/>
</dbReference>
<dbReference type="Gene3D" id="3.40.50.300">
    <property type="entry name" value="P-loop containing nucleotide triphosphate hydrolases"/>
    <property type="match status" value="4"/>
</dbReference>
<feature type="short sequence motif" description="Q motif" evidence="7">
    <location>
        <begin position="149"/>
        <end position="177"/>
    </location>
</feature>
<dbReference type="Proteomes" id="UP001177670">
    <property type="component" value="Unassembled WGS sequence"/>
</dbReference>
<dbReference type="SMART" id="SM00490">
    <property type="entry name" value="HELICc"/>
    <property type="match status" value="2"/>
</dbReference>
<evidence type="ECO:0000256" key="8">
    <source>
        <dbReference type="SAM" id="MobiDB-lite"/>
    </source>
</evidence>
<accession>A0AA40G2F4</accession>
<feature type="compositionally biased region" description="Gly residues" evidence="8">
    <location>
        <begin position="1141"/>
        <end position="1159"/>
    </location>
</feature>
<dbReference type="PROSITE" id="PS00039">
    <property type="entry name" value="DEAD_ATP_HELICASE"/>
    <property type="match status" value="2"/>
</dbReference>
<feature type="region of interest" description="Disordered" evidence="8">
    <location>
        <begin position="1216"/>
        <end position="1253"/>
    </location>
</feature>
<feature type="compositionally biased region" description="Gly residues" evidence="8">
    <location>
        <begin position="1217"/>
        <end position="1244"/>
    </location>
</feature>
<keyword evidence="4" id="KW-0347">Helicase</keyword>
<feature type="domain" description="Helicase ATP-binding" evidence="9">
    <location>
        <begin position="779"/>
        <end position="954"/>
    </location>
</feature>
<feature type="domain" description="Helicase C-terminal" evidence="10">
    <location>
        <begin position="383"/>
        <end position="530"/>
    </location>
</feature>
<dbReference type="GO" id="GO:0005524">
    <property type="term" value="F:ATP binding"/>
    <property type="evidence" value="ECO:0007669"/>
    <property type="project" value="UniProtKB-KW"/>
</dbReference>
<evidence type="ECO:0000259" key="10">
    <source>
        <dbReference type="PROSITE" id="PS51194"/>
    </source>
</evidence>
<dbReference type="AlphaFoldDB" id="A0AA40G2F4"/>
<comment type="catalytic activity">
    <reaction evidence="6">
        <text>ATP + H2O = ADP + phosphate + H(+)</text>
        <dbReference type="Rhea" id="RHEA:13065"/>
        <dbReference type="ChEBI" id="CHEBI:15377"/>
        <dbReference type="ChEBI" id="CHEBI:15378"/>
        <dbReference type="ChEBI" id="CHEBI:30616"/>
        <dbReference type="ChEBI" id="CHEBI:43474"/>
        <dbReference type="ChEBI" id="CHEBI:456216"/>
        <dbReference type="EC" id="3.6.4.13"/>
    </reaction>
</comment>
<evidence type="ECO:0000313" key="12">
    <source>
        <dbReference type="EMBL" id="KAK1129816.1"/>
    </source>
</evidence>
<dbReference type="GO" id="GO:0003724">
    <property type="term" value="F:RNA helicase activity"/>
    <property type="evidence" value="ECO:0007669"/>
    <property type="project" value="UniProtKB-EC"/>
</dbReference>
<organism evidence="12 13">
    <name type="scientific">Melipona bicolor</name>
    <dbReference type="NCBI Taxonomy" id="60889"/>
    <lineage>
        <taxon>Eukaryota</taxon>
        <taxon>Metazoa</taxon>
        <taxon>Ecdysozoa</taxon>
        <taxon>Arthropoda</taxon>
        <taxon>Hexapoda</taxon>
        <taxon>Insecta</taxon>
        <taxon>Pterygota</taxon>
        <taxon>Neoptera</taxon>
        <taxon>Endopterygota</taxon>
        <taxon>Hymenoptera</taxon>
        <taxon>Apocrita</taxon>
        <taxon>Aculeata</taxon>
        <taxon>Apoidea</taxon>
        <taxon>Anthophila</taxon>
        <taxon>Apidae</taxon>
        <taxon>Melipona</taxon>
    </lineage>
</organism>
<comment type="caution">
    <text evidence="12">The sequence shown here is derived from an EMBL/GenBank/DDBJ whole genome shotgun (WGS) entry which is preliminary data.</text>
</comment>
<gene>
    <name evidence="12" type="ORF">K0M31_019525</name>
</gene>
<feature type="compositionally biased region" description="Low complexity" evidence="8">
    <location>
        <begin position="580"/>
        <end position="599"/>
    </location>
</feature>
<feature type="region of interest" description="Disordered" evidence="8">
    <location>
        <begin position="1132"/>
        <end position="1201"/>
    </location>
</feature>